<protein>
    <recommendedName>
        <fullName evidence="6">O-antigen ligase-related domain-containing protein</fullName>
    </recommendedName>
</protein>
<dbReference type="InterPro" id="IPR051533">
    <property type="entry name" value="WaaL-like"/>
</dbReference>
<feature type="transmembrane region" description="Helical" evidence="5">
    <location>
        <begin position="92"/>
        <end position="111"/>
    </location>
</feature>
<gene>
    <name evidence="7" type="ORF">D5H78_04535</name>
</gene>
<dbReference type="Proteomes" id="UP000265614">
    <property type="component" value="Unassembled WGS sequence"/>
</dbReference>
<feature type="transmembrane region" description="Helical" evidence="5">
    <location>
        <begin position="6"/>
        <end position="29"/>
    </location>
</feature>
<dbReference type="AlphaFoldDB" id="A0A3A3Z1P7"/>
<evidence type="ECO:0000313" key="8">
    <source>
        <dbReference type="Proteomes" id="UP000265614"/>
    </source>
</evidence>
<keyword evidence="2 5" id="KW-0812">Transmembrane</keyword>
<name>A0A3A3Z1P7_9ACTN</name>
<feature type="transmembrane region" description="Helical" evidence="5">
    <location>
        <begin position="248"/>
        <end position="264"/>
    </location>
</feature>
<organism evidence="7 8">
    <name type="scientific">Vallicoccus soli</name>
    <dbReference type="NCBI Taxonomy" id="2339232"/>
    <lineage>
        <taxon>Bacteria</taxon>
        <taxon>Bacillati</taxon>
        <taxon>Actinomycetota</taxon>
        <taxon>Actinomycetes</taxon>
        <taxon>Motilibacterales</taxon>
        <taxon>Vallicoccaceae</taxon>
        <taxon>Vallicoccus</taxon>
    </lineage>
</organism>
<sequence>MVASLVGAAGAFQLAYPVLAVASGAWLLLWARPEDYLEALVWVWVTAALARRVLDHAAGYTNPSLVVLAPYLMTCVGVLAAAAHHRSVRGPVAVFLAGYACLLGVGVAVGLASGPPGPVAADALRWLAPLCAGAFAVAAPFEAQSLARCTRRVVVWLLPLVGLYGVWQWTTAPAWDASWLRESEELVSSFGTDEPFGMRVWSTLNSPATAAFCLSWLLLLALAQRLTAWTAVALAAGAAALSLTNVRAAWVALALAVLPLLLLSRSARRQAALVVPVAVAVLVAAQPLRQNLLDRLGTLSTGLQDESVAARIGLQLEQAPSALRDLLGSGIGSTGTGARLGPGGSQAVLANADSGYLELLVTFGGPLGYALAVATVAVSVAAVLRLFVARPRVEALVPWACLVGTLPVSMLLGNSLTGMPGVLLLAGLGLLANNHLERRGAG</sequence>
<dbReference type="RefSeq" id="WP_119949105.1">
    <property type="nucleotide sequence ID" value="NZ_QZEZ01000001.1"/>
</dbReference>
<keyword evidence="3 5" id="KW-1133">Transmembrane helix</keyword>
<dbReference type="OrthoDB" id="7295126at2"/>
<feature type="transmembrane region" description="Helical" evidence="5">
    <location>
        <begin position="226"/>
        <end position="242"/>
    </location>
</feature>
<evidence type="ECO:0000256" key="4">
    <source>
        <dbReference type="ARBA" id="ARBA00023136"/>
    </source>
</evidence>
<keyword evidence="8" id="KW-1185">Reference proteome</keyword>
<feature type="transmembrane region" description="Helical" evidence="5">
    <location>
        <begin position="367"/>
        <end position="388"/>
    </location>
</feature>
<feature type="transmembrane region" description="Helical" evidence="5">
    <location>
        <begin position="271"/>
        <end position="288"/>
    </location>
</feature>
<feature type="domain" description="O-antigen ligase-related" evidence="6">
    <location>
        <begin position="233"/>
        <end position="367"/>
    </location>
</feature>
<dbReference type="InterPro" id="IPR007016">
    <property type="entry name" value="O-antigen_ligase-rel_domated"/>
</dbReference>
<evidence type="ECO:0000256" key="3">
    <source>
        <dbReference type="ARBA" id="ARBA00022989"/>
    </source>
</evidence>
<evidence type="ECO:0000256" key="2">
    <source>
        <dbReference type="ARBA" id="ARBA00022692"/>
    </source>
</evidence>
<feature type="transmembrane region" description="Helical" evidence="5">
    <location>
        <begin position="395"/>
        <end position="412"/>
    </location>
</feature>
<proteinExistence type="predicted"/>
<feature type="transmembrane region" description="Helical" evidence="5">
    <location>
        <begin position="200"/>
        <end position="219"/>
    </location>
</feature>
<dbReference type="PANTHER" id="PTHR37422">
    <property type="entry name" value="TEICHURONIC ACID BIOSYNTHESIS PROTEIN TUAE"/>
    <property type="match status" value="1"/>
</dbReference>
<feature type="transmembrane region" description="Helical" evidence="5">
    <location>
        <begin position="123"/>
        <end position="141"/>
    </location>
</feature>
<comment type="subcellular location">
    <subcellularLocation>
        <location evidence="1">Membrane</location>
        <topology evidence="1">Multi-pass membrane protein</topology>
    </subcellularLocation>
</comment>
<dbReference type="PANTHER" id="PTHR37422:SF13">
    <property type="entry name" value="LIPOPOLYSACCHARIDE BIOSYNTHESIS PROTEIN PA4999-RELATED"/>
    <property type="match status" value="1"/>
</dbReference>
<evidence type="ECO:0000256" key="1">
    <source>
        <dbReference type="ARBA" id="ARBA00004141"/>
    </source>
</evidence>
<dbReference type="Pfam" id="PF04932">
    <property type="entry name" value="Wzy_C"/>
    <property type="match status" value="1"/>
</dbReference>
<dbReference type="GO" id="GO:0016020">
    <property type="term" value="C:membrane"/>
    <property type="evidence" value="ECO:0007669"/>
    <property type="project" value="UniProtKB-SubCell"/>
</dbReference>
<evidence type="ECO:0000259" key="6">
    <source>
        <dbReference type="Pfam" id="PF04932"/>
    </source>
</evidence>
<dbReference type="EMBL" id="QZEZ01000001">
    <property type="protein sequence ID" value="RJK98179.1"/>
    <property type="molecule type" value="Genomic_DNA"/>
</dbReference>
<evidence type="ECO:0000313" key="7">
    <source>
        <dbReference type="EMBL" id="RJK98179.1"/>
    </source>
</evidence>
<accession>A0A3A3Z1P7</accession>
<evidence type="ECO:0000256" key="5">
    <source>
        <dbReference type="SAM" id="Phobius"/>
    </source>
</evidence>
<comment type="caution">
    <text evidence="7">The sequence shown here is derived from an EMBL/GenBank/DDBJ whole genome shotgun (WGS) entry which is preliminary data.</text>
</comment>
<feature type="transmembrane region" description="Helical" evidence="5">
    <location>
        <begin position="153"/>
        <end position="170"/>
    </location>
</feature>
<feature type="transmembrane region" description="Helical" evidence="5">
    <location>
        <begin position="60"/>
        <end position="80"/>
    </location>
</feature>
<reference evidence="7 8" key="1">
    <citation type="submission" date="2018-09" db="EMBL/GenBank/DDBJ databases">
        <title>YIM 75000 draft genome.</title>
        <authorList>
            <person name="Tang S."/>
            <person name="Feng Y."/>
        </authorList>
    </citation>
    <scope>NUCLEOTIDE SEQUENCE [LARGE SCALE GENOMIC DNA]</scope>
    <source>
        <strain evidence="7 8">YIM 75000</strain>
    </source>
</reference>
<keyword evidence="4 5" id="KW-0472">Membrane</keyword>